<dbReference type="KEGG" id="ccp:CHC_T00003654001"/>
<keyword evidence="2" id="KW-1185">Reference proteome</keyword>
<dbReference type="Proteomes" id="UP000012073">
    <property type="component" value="Unassembled WGS sequence"/>
</dbReference>
<reference evidence="2" key="1">
    <citation type="journal article" date="2013" name="Proc. Natl. Acad. Sci. U.S.A.">
        <title>Genome structure and metabolic features in the red seaweed Chondrus crispus shed light on evolution of the Archaeplastida.</title>
        <authorList>
            <person name="Collen J."/>
            <person name="Porcel B."/>
            <person name="Carre W."/>
            <person name="Ball S.G."/>
            <person name="Chaparro C."/>
            <person name="Tonon T."/>
            <person name="Barbeyron T."/>
            <person name="Michel G."/>
            <person name="Noel B."/>
            <person name="Valentin K."/>
            <person name="Elias M."/>
            <person name="Artiguenave F."/>
            <person name="Arun A."/>
            <person name="Aury J.M."/>
            <person name="Barbosa-Neto J.F."/>
            <person name="Bothwell J.H."/>
            <person name="Bouget F.Y."/>
            <person name="Brillet L."/>
            <person name="Cabello-Hurtado F."/>
            <person name="Capella-Gutierrez S."/>
            <person name="Charrier B."/>
            <person name="Cladiere L."/>
            <person name="Cock J.M."/>
            <person name="Coelho S.M."/>
            <person name="Colleoni C."/>
            <person name="Czjzek M."/>
            <person name="Da Silva C."/>
            <person name="Delage L."/>
            <person name="Denoeud F."/>
            <person name="Deschamps P."/>
            <person name="Dittami S.M."/>
            <person name="Gabaldon T."/>
            <person name="Gachon C.M."/>
            <person name="Groisillier A."/>
            <person name="Herve C."/>
            <person name="Jabbari K."/>
            <person name="Katinka M."/>
            <person name="Kloareg B."/>
            <person name="Kowalczyk N."/>
            <person name="Labadie K."/>
            <person name="Leblanc C."/>
            <person name="Lopez P.J."/>
            <person name="McLachlan D.H."/>
            <person name="Meslet-Cladiere L."/>
            <person name="Moustafa A."/>
            <person name="Nehr Z."/>
            <person name="Nyvall Collen P."/>
            <person name="Panaud O."/>
            <person name="Partensky F."/>
            <person name="Poulain J."/>
            <person name="Rensing S.A."/>
            <person name="Rousvoal S."/>
            <person name="Samson G."/>
            <person name="Symeonidi A."/>
            <person name="Weissenbach J."/>
            <person name="Zambounis A."/>
            <person name="Wincker P."/>
            <person name="Boyen C."/>
        </authorList>
    </citation>
    <scope>NUCLEOTIDE SEQUENCE [LARGE SCALE GENOMIC DNA]</scope>
    <source>
        <strain evidence="2">cv. Stackhouse</strain>
    </source>
</reference>
<organism evidence="1 2">
    <name type="scientific">Chondrus crispus</name>
    <name type="common">Carrageen Irish moss</name>
    <name type="synonym">Polymorpha crispa</name>
    <dbReference type="NCBI Taxonomy" id="2769"/>
    <lineage>
        <taxon>Eukaryota</taxon>
        <taxon>Rhodophyta</taxon>
        <taxon>Florideophyceae</taxon>
        <taxon>Rhodymeniophycidae</taxon>
        <taxon>Gigartinales</taxon>
        <taxon>Gigartinaceae</taxon>
        <taxon>Chondrus</taxon>
    </lineage>
</organism>
<evidence type="ECO:0000313" key="1">
    <source>
        <dbReference type="EMBL" id="CDF34738.1"/>
    </source>
</evidence>
<accession>R7QAB9</accession>
<gene>
    <name evidence="1" type="ORF">CHC_T00003654001</name>
</gene>
<name>R7QAB9_CHOCR</name>
<dbReference type="RefSeq" id="XP_005714557.1">
    <property type="nucleotide sequence ID" value="XM_005714500.1"/>
</dbReference>
<proteinExistence type="predicted"/>
<dbReference type="AlphaFoldDB" id="R7QAB9"/>
<dbReference type="GeneID" id="17322270"/>
<protein>
    <submittedName>
        <fullName evidence="1">Uncharacterized protein</fullName>
    </submittedName>
</protein>
<evidence type="ECO:0000313" key="2">
    <source>
        <dbReference type="Proteomes" id="UP000012073"/>
    </source>
</evidence>
<dbReference type="EMBL" id="HG001706">
    <property type="protein sequence ID" value="CDF34738.1"/>
    <property type="molecule type" value="Genomic_DNA"/>
</dbReference>
<sequence length="42" mass="4887">MQFSQTSFWSPPSQKVRYDGAGIIFFLVGEAASHRRRIKMVR</sequence>
<dbReference type="Gramene" id="CDF34738">
    <property type="protein sequence ID" value="CDF34738"/>
    <property type="gene ID" value="CHC_T00003654001"/>
</dbReference>